<protein>
    <submittedName>
        <fullName evidence="8">MFS transporter</fullName>
    </submittedName>
</protein>
<evidence type="ECO:0000256" key="2">
    <source>
        <dbReference type="ARBA" id="ARBA00022475"/>
    </source>
</evidence>
<dbReference type="InterPro" id="IPR050189">
    <property type="entry name" value="MFS_Efflux_Transporters"/>
</dbReference>
<dbReference type="PANTHER" id="PTHR43124">
    <property type="entry name" value="PURINE EFFLUX PUMP PBUE"/>
    <property type="match status" value="1"/>
</dbReference>
<evidence type="ECO:0000313" key="8">
    <source>
        <dbReference type="EMBL" id="AXE22116.1"/>
    </source>
</evidence>
<name>A0A344TTZ5_9ACTN</name>
<evidence type="ECO:0000256" key="6">
    <source>
        <dbReference type="SAM" id="Phobius"/>
    </source>
</evidence>
<feature type="transmembrane region" description="Helical" evidence="6">
    <location>
        <begin position="61"/>
        <end position="85"/>
    </location>
</feature>
<dbReference type="InterPro" id="IPR011701">
    <property type="entry name" value="MFS"/>
</dbReference>
<dbReference type="InterPro" id="IPR020846">
    <property type="entry name" value="MFS_dom"/>
</dbReference>
<dbReference type="Gene3D" id="1.20.1250.20">
    <property type="entry name" value="MFS general substrate transporter like domains"/>
    <property type="match status" value="1"/>
</dbReference>
<dbReference type="InterPro" id="IPR036259">
    <property type="entry name" value="MFS_trans_sf"/>
</dbReference>
<dbReference type="AlphaFoldDB" id="A0A344TTZ5"/>
<feature type="transmembrane region" description="Helical" evidence="6">
    <location>
        <begin position="289"/>
        <end position="308"/>
    </location>
</feature>
<keyword evidence="9" id="KW-1185">Reference proteome</keyword>
<feature type="transmembrane region" description="Helical" evidence="6">
    <location>
        <begin position="182"/>
        <end position="202"/>
    </location>
</feature>
<dbReference type="GO" id="GO:0022857">
    <property type="term" value="F:transmembrane transporter activity"/>
    <property type="evidence" value="ECO:0007669"/>
    <property type="project" value="InterPro"/>
</dbReference>
<feature type="transmembrane region" description="Helical" evidence="6">
    <location>
        <begin position="314"/>
        <end position="337"/>
    </location>
</feature>
<accession>A0A344TTZ5</accession>
<feature type="transmembrane region" description="Helical" evidence="6">
    <location>
        <begin position="92"/>
        <end position="112"/>
    </location>
</feature>
<keyword evidence="2" id="KW-1003">Cell membrane</keyword>
<feature type="domain" description="Major facilitator superfamily (MFS) profile" evidence="7">
    <location>
        <begin position="27"/>
        <end position="401"/>
    </location>
</feature>
<evidence type="ECO:0000259" key="7">
    <source>
        <dbReference type="PROSITE" id="PS50850"/>
    </source>
</evidence>
<gene>
    <name evidence="8" type="ORF">C0216_00490</name>
</gene>
<dbReference type="Pfam" id="PF07690">
    <property type="entry name" value="MFS_1"/>
    <property type="match status" value="1"/>
</dbReference>
<dbReference type="CDD" id="cd17324">
    <property type="entry name" value="MFS_NepI_like"/>
    <property type="match status" value="1"/>
</dbReference>
<keyword evidence="3 6" id="KW-0812">Transmembrane</keyword>
<dbReference type="PANTHER" id="PTHR43124:SF3">
    <property type="entry name" value="CHLORAMPHENICOL EFFLUX PUMP RV0191"/>
    <property type="match status" value="1"/>
</dbReference>
<dbReference type="OrthoDB" id="9814237at2"/>
<evidence type="ECO:0000256" key="5">
    <source>
        <dbReference type="ARBA" id="ARBA00023136"/>
    </source>
</evidence>
<feature type="transmembrane region" description="Helical" evidence="6">
    <location>
        <begin position="24"/>
        <end position="41"/>
    </location>
</feature>
<dbReference type="SUPFAM" id="SSF103473">
    <property type="entry name" value="MFS general substrate transporter"/>
    <property type="match status" value="1"/>
</dbReference>
<feature type="transmembrane region" description="Helical" evidence="6">
    <location>
        <begin position="375"/>
        <end position="396"/>
    </location>
</feature>
<evidence type="ECO:0000313" key="9">
    <source>
        <dbReference type="Proteomes" id="UP000252004"/>
    </source>
</evidence>
<evidence type="ECO:0000256" key="3">
    <source>
        <dbReference type="ARBA" id="ARBA00022692"/>
    </source>
</evidence>
<dbReference type="EMBL" id="CP030862">
    <property type="protein sequence ID" value="AXE22116.1"/>
    <property type="molecule type" value="Genomic_DNA"/>
</dbReference>
<feature type="transmembrane region" description="Helical" evidence="6">
    <location>
        <begin position="152"/>
        <end position="176"/>
    </location>
</feature>
<evidence type="ECO:0000256" key="4">
    <source>
        <dbReference type="ARBA" id="ARBA00022989"/>
    </source>
</evidence>
<feature type="transmembrane region" description="Helical" evidence="6">
    <location>
        <begin position="259"/>
        <end position="282"/>
    </location>
</feature>
<sequence>MATLDTPADTAAPPQAEERTTLKAWFAVVSVAVGIFTLVTAEQLPIGLLTSVGSALQVSEGTAGLMVTVPGLVAALSAPLVPVVVGRMDRRYLLVGLMTVMAVANLVTVLAPNFGILLASRVLVGVTIGGFWAIAGGLAFRLVQPAAIPRATALIFGGVAAANVLGVPTGTLIGGLAGWRTAFAVLGVLAFAVLVALLVLLPKLPATKPVSVPELLAQFGNRGVRAGIIATALIVTGHLAAYTYVSPMLQQVSGVDEDLISLLLLGFGVAGIVGNFVAGAAVSKNLARTMTVIIVALAAAMLLFPVLGRSQAGGIALLVLWGLAFGGVSVSLQTWMLKYAPDSMEAASALWVSVFNLSIALGALVGGLVADNIELTTVAWIGGAVVLLTAATLPSLRLSGKAAQ</sequence>
<comment type="subcellular location">
    <subcellularLocation>
        <location evidence="1">Cell membrane</location>
        <topology evidence="1">Multi-pass membrane protein</topology>
    </subcellularLocation>
</comment>
<feature type="transmembrane region" description="Helical" evidence="6">
    <location>
        <begin position="223"/>
        <end position="244"/>
    </location>
</feature>
<keyword evidence="5 6" id="KW-0472">Membrane</keyword>
<keyword evidence="4 6" id="KW-1133">Transmembrane helix</keyword>
<evidence type="ECO:0000256" key="1">
    <source>
        <dbReference type="ARBA" id="ARBA00004651"/>
    </source>
</evidence>
<feature type="transmembrane region" description="Helical" evidence="6">
    <location>
        <begin position="118"/>
        <end position="140"/>
    </location>
</feature>
<dbReference type="GO" id="GO:0005886">
    <property type="term" value="C:plasma membrane"/>
    <property type="evidence" value="ECO:0007669"/>
    <property type="project" value="UniProtKB-SubCell"/>
</dbReference>
<dbReference type="RefSeq" id="WP_114053336.1">
    <property type="nucleotide sequence ID" value="NZ_CP030862.1"/>
</dbReference>
<feature type="transmembrane region" description="Helical" evidence="6">
    <location>
        <begin position="349"/>
        <end position="369"/>
    </location>
</feature>
<reference evidence="8 9" key="1">
    <citation type="submission" date="2018-01" db="EMBL/GenBank/DDBJ databases">
        <title>Draft genome Sequence of streptomyces globosus LZH-48.</title>
        <authorList>
            <person name="Ran K."/>
            <person name="Li Z."/>
            <person name="Wei S."/>
            <person name="Dong R."/>
        </authorList>
    </citation>
    <scope>NUCLEOTIDE SEQUENCE [LARGE SCALE GENOMIC DNA]</scope>
    <source>
        <strain evidence="8 9">LZH-48</strain>
    </source>
</reference>
<dbReference type="Proteomes" id="UP000252004">
    <property type="component" value="Chromosome"/>
</dbReference>
<dbReference type="PROSITE" id="PS50850">
    <property type="entry name" value="MFS"/>
    <property type="match status" value="1"/>
</dbReference>
<dbReference type="KEGG" id="sgz:C0216_00490"/>
<organism evidence="8 9">
    <name type="scientific">Streptomyces globosus</name>
    <dbReference type="NCBI Taxonomy" id="68209"/>
    <lineage>
        <taxon>Bacteria</taxon>
        <taxon>Bacillati</taxon>
        <taxon>Actinomycetota</taxon>
        <taxon>Actinomycetes</taxon>
        <taxon>Kitasatosporales</taxon>
        <taxon>Streptomycetaceae</taxon>
        <taxon>Streptomyces</taxon>
    </lineage>
</organism>
<proteinExistence type="predicted"/>